<name>A0A3M7TAE6_BRAPC</name>
<dbReference type="PROSITE" id="PS50870">
    <property type="entry name" value="AH"/>
    <property type="match status" value="1"/>
</dbReference>
<feature type="coiled-coil region" evidence="1">
    <location>
        <begin position="294"/>
        <end position="332"/>
    </location>
</feature>
<dbReference type="GO" id="GO:0005543">
    <property type="term" value="F:phospholipid binding"/>
    <property type="evidence" value="ECO:0007669"/>
    <property type="project" value="TreeGrafter"/>
</dbReference>
<dbReference type="FunFam" id="1.20.1270.60:FF:000085">
    <property type="entry name" value="Predicted protein"/>
    <property type="match status" value="1"/>
</dbReference>
<keyword evidence="1" id="KW-0175">Coiled coil</keyword>
<dbReference type="GO" id="GO:0032588">
    <property type="term" value="C:trans-Golgi network membrane"/>
    <property type="evidence" value="ECO:0007669"/>
    <property type="project" value="TreeGrafter"/>
</dbReference>
<dbReference type="InterPro" id="IPR027267">
    <property type="entry name" value="AH/BAR_dom_sf"/>
</dbReference>
<dbReference type="InterPro" id="IPR010504">
    <property type="entry name" value="AH_dom"/>
</dbReference>
<keyword evidence="5" id="KW-1185">Reference proteome</keyword>
<dbReference type="PANTHER" id="PTHR12141">
    <property type="entry name" value="ARFAPTIN-RELATED"/>
    <property type="match status" value="1"/>
</dbReference>
<protein>
    <submittedName>
        <fullName evidence="4">Arfaptin-2-like isoform X1</fullName>
    </submittedName>
</protein>
<dbReference type="Gene3D" id="1.20.1270.60">
    <property type="entry name" value="Arfaptin homology (AH) domain/BAR domain"/>
    <property type="match status" value="1"/>
</dbReference>
<proteinExistence type="predicted"/>
<comment type="caution">
    <text evidence="4">The sequence shown here is derived from an EMBL/GenBank/DDBJ whole genome shotgun (WGS) entry which is preliminary data.</text>
</comment>
<evidence type="ECO:0000256" key="1">
    <source>
        <dbReference type="SAM" id="Coils"/>
    </source>
</evidence>
<gene>
    <name evidence="4" type="ORF">BpHYR1_034416</name>
</gene>
<dbReference type="AlphaFoldDB" id="A0A3M7TAE6"/>
<evidence type="ECO:0000313" key="5">
    <source>
        <dbReference type="Proteomes" id="UP000276133"/>
    </source>
</evidence>
<dbReference type="GO" id="GO:0019904">
    <property type="term" value="F:protein domain specific binding"/>
    <property type="evidence" value="ECO:0007669"/>
    <property type="project" value="InterPro"/>
</dbReference>
<dbReference type="STRING" id="10195.A0A3M7TAE6"/>
<dbReference type="SUPFAM" id="SSF103657">
    <property type="entry name" value="BAR/IMD domain-like"/>
    <property type="match status" value="1"/>
</dbReference>
<dbReference type="OrthoDB" id="9994780at2759"/>
<sequence>MMNQTEKLSEITIQDAYRLDDTSTDEMPNVFSTIDLNGTQALDSNISTNESDLGYTSFGIGERNPNSTFNGDPASDFSGPASPQRAVPKSKSTNTIPNININLSSIIPPNLPHSSSVLSSAGEVSSRFATKTASTFETFKQWSKSAYKCTRQIVSEKLGKSSKTVDPELDSQIENLREVKRRYEMMLSLTVSLATNFQNTVNMQKSLSETFAGLAQRSPDLIEEFTSNSETQRQLVRQGEILIQDFNQFTSSLKTLCQKTMEDTLLTIRNYEAARLEYDAYKFDLESLKSVPHNEQKLHEIAILEQEVINYREKYENLKKDVAIKIKFLDENRVKVMKKHLVLFQKAINTYFTGNGEALCSTMKQINEANSSSNPDDGSFKFQSFLEKQ</sequence>
<accession>A0A3M7TAE6</accession>
<evidence type="ECO:0000259" key="3">
    <source>
        <dbReference type="PROSITE" id="PS50870"/>
    </source>
</evidence>
<dbReference type="GO" id="GO:0034315">
    <property type="term" value="P:regulation of Arp2/3 complex-mediated actin nucleation"/>
    <property type="evidence" value="ECO:0007669"/>
    <property type="project" value="TreeGrafter"/>
</dbReference>
<dbReference type="GO" id="GO:0006886">
    <property type="term" value="P:intracellular protein transport"/>
    <property type="evidence" value="ECO:0007669"/>
    <property type="project" value="TreeGrafter"/>
</dbReference>
<evidence type="ECO:0000313" key="4">
    <source>
        <dbReference type="EMBL" id="RNA45056.1"/>
    </source>
</evidence>
<dbReference type="SMART" id="SM01015">
    <property type="entry name" value="Arfaptin"/>
    <property type="match status" value="1"/>
</dbReference>
<dbReference type="PANTHER" id="PTHR12141:SF5">
    <property type="entry name" value="ARFAPTIN"/>
    <property type="match status" value="1"/>
</dbReference>
<dbReference type="Proteomes" id="UP000276133">
    <property type="component" value="Unassembled WGS sequence"/>
</dbReference>
<reference evidence="4 5" key="1">
    <citation type="journal article" date="2018" name="Sci. Rep.">
        <title>Genomic signatures of local adaptation to the degree of environmental predictability in rotifers.</title>
        <authorList>
            <person name="Franch-Gras L."/>
            <person name="Hahn C."/>
            <person name="Garcia-Roger E.M."/>
            <person name="Carmona M.J."/>
            <person name="Serra M."/>
            <person name="Gomez A."/>
        </authorList>
    </citation>
    <scope>NUCLEOTIDE SEQUENCE [LARGE SCALE GENOMIC DNA]</scope>
    <source>
        <strain evidence="4">HYR1</strain>
    </source>
</reference>
<dbReference type="InterPro" id="IPR030798">
    <property type="entry name" value="Arfaptin_fam"/>
</dbReference>
<feature type="region of interest" description="Disordered" evidence="2">
    <location>
        <begin position="62"/>
        <end position="94"/>
    </location>
</feature>
<dbReference type="EMBL" id="REGN01000033">
    <property type="protein sequence ID" value="RNA45056.1"/>
    <property type="molecule type" value="Genomic_DNA"/>
</dbReference>
<dbReference type="Pfam" id="PF06456">
    <property type="entry name" value="Arfaptin"/>
    <property type="match status" value="1"/>
</dbReference>
<feature type="domain" description="AH" evidence="3">
    <location>
        <begin position="164"/>
        <end position="364"/>
    </location>
</feature>
<evidence type="ECO:0000256" key="2">
    <source>
        <dbReference type="SAM" id="MobiDB-lite"/>
    </source>
</evidence>
<organism evidence="4 5">
    <name type="scientific">Brachionus plicatilis</name>
    <name type="common">Marine rotifer</name>
    <name type="synonym">Brachionus muelleri</name>
    <dbReference type="NCBI Taxonomy" id="10195"/>
    <lineage>
        <taxon>Eukaryota</taxon>
        <taxon>Metazoa</taxon>
        <taxon>Spiralia</taxon>
        <taxon>Gnathifera</taxon>
        <taxon>Rotifera</taxon>
        <taxon>Eurotatoria</taxon>
        <taxon>Monogononta</taxon>
        <taxon>Pseudotrocha</taxon>
        <taxon>Ploima</taxon>
        <taxon>Brachionidae</taxon>
        <taxon>Brachionus</taxon>
    </lineage>
</organism>